<organism evidence="1 2">
    <name type="scientific">Thomasclavelia cocleata</name>
    <dbReference type="NCBI Taxonomy" id="69824"/>
    <lineage>
        <taxon>Bacteria</taxon>
        <taxon>Bacillati</taxon>
        <taxon>Bacillota</taxon>
        <taxon>Erysipelotrichia</taxon>
        <taxon>Erysipelotrichales</taxon>
        <taxon>Coprobacillaceae</taxon>
        <taxon>Thomasclavelia</taxon>
    </lineage>
</organism>
<name>A0A1I0BJQ2_9FIRM</name>
<proteinExistence type="predicted"/>
<dbReference type="Proteomes" id="UP000198558">
    <property type="component" value="Unassembled WGS sequence"/>
</dbReference>
<dbReference type="RefSeq" id="WP_092351430.1">
    <property type="nucleotide sequence ID" value="NZ_FOIN01000001.1"/>
</dbReference>
<dbReference type="GeneID" id="78287172"/>
<dbReference type="AlphaFoldDB" id="A0A1I0BJQ2"/>
<gene>
    <name evidence="1" type="ORF">SAMN04489758_101128</name>
</gene>
<accession>A0A1I0BJQ2</accession>
<evidence type="ECO:0000313" key="1">
    <source>
        <dbReference type="EMBL" id="SET06466.1"/>
    </source>
</evidence>
<dbReference type="EMBL" id="FOIN01000001">
    <property type="protein sequence ID" value="SET06466.1"/>
    <property type="molecule type" value="Genomic_DNA"/>
</dbReference>
<protein>
    <submittedName>
        <fullName evidence="1">Uncharacterized protein</fullName>
    </submittedName>
</protein>
<evidence type="ECO:0000313" key="2">
    <source>
        <dbReference type="Proteomes" id="UP000198558"/>
    </source>
</evidence>
<reference evidence="2" key="1">
    <citation type="submission" date="2016-10" db="EMBL/GenBank/DDBJ databases">
        <authorList>
            <person name="Varghese N."/>
            <person name="Submissions S."/>
        </authorList>
    </citation>
    <scope>NUCLEOTIDE SEQUENCE [LARGE SCALE GENOMIC DNA]</scope>
    <source>
        <strain evidence="2">DSM 1551</strain>
    </source>
</reference>
<keyword evidence="2" id="KW-1185">Reference proteome</keyword>
<sequence length="155" mass="18752">MKKQIINKQVINKFKKKYYLLGKDLDDNKVWLEEASFDCGWYWGLGYVEKFNKNYSDIKEHTHFDRLFLKENIHDSFIEYFSKITLTNNEIWQLLELMKSLYIFREYSDMLHLGGAHISENPCQDILKNDEEYKRINKIIIPKINNKVYELLGEK</sequence>